<gene>
    <name evidence="1" type="ORF">LTR91_001409</name>
</gene>
<dbReference type="Gene3D" id="3.40.50.720">
    <property type="entry name" value="NAD(P)-binding Rossmann-like Domain"/>
    <property type="match status" value="1"/>
</dbReference>
<dbReference type="EMBL" id="JAUJLE010000005">
    <property type="protein sequence ID" value="KAK1013811.1"/>
    <property type="molecule type" value="Genomic_DNA"/>
</dbReference>
<dbReference type="PANTHER" id="PTHR47129">
    <property type="entry name" value="QUINONE OXIDOREDUCTASE 2"/>
    <property type="match status" value="1"/>
</dbReference>
<sequence>MQAHIATEEMLKSSGLDFITLRAGSYSEAFPLFLNWYPSSKTILLPHLTPSVDEGKAPWTSRDELGEGMAALLAKGLAAYPSIIPQTDRKIILLTGPVAEPFSALVEAINRGRGTDIRIEFLEPEAWVAAQAKNDEGGRVLRGFGRGWSGCRDSRRGIARLLIRRWRCCLGGGRRGVRRLWRGL</sequence>
<evidence type="ECO:0000313" key="1">
    <source>
        <dbReference type="EMBL" id="KAK1013811.1"/>
    </source>
</evidence>
<dbReference type="Proteomes" id="UP001175353">
    <property type="component" value="Unassembled WGS sequence"/>
</dbReference>
<evidence type="ECO:0008006" key="3">
    <source>
        <dbReference type="Google" id="ProtNLM"/>
    </source>
</evidence>
<accession>A0AAN6L1L1</accession>
<dbReference type="InterPro" id="IPR052718">
    <property type="entry name" value="NmrA-type_oxidoreductase"/>
</dbReference>
<dbReference type="Gene3D" id="3.90.25.10">
    <property type="entry name" value="UDP-galactose 4-epimerase, domain 1"/>
    <property type="match status" value="1"/>
</dbReference>
<organism evidence="1 2">
    <name type="scientific">Friedmanniomyces endolithicus</name>
    <dbReference type="NCBI Taxonomy" id="329885"/>
    <lineage>
        <taxon>Eukaryota</taxon>
        <taxon>Fungi</taxon>
        <taxon>Dikarya</taxon>
        <taxon>Ascomycota</taxon>
        <taxon>Pezizomycotina</taxon>
        <taxon>Dothideomycetes</taxon>
        <taxon>Dothideomycetidae</taxon>
        <taxon>Mycosphaerellales</taxon>
        <taxon>Teratosphaeriaceae</taxon>
        <taxon>Friedmanniomyces</taxon>
    </lineage>
</organism>
<dbReference type="PANTHER" id="PTHR47129:SF1">
    <property type="entry name" value="NMRA-LIKE DOMAIN-CONTAINING PROTEIN"/>
    <property type="match status" value="1"/>
</dbReference>
<proteinExistence type="predicted"/>
<keyword evidence="2" id="KW-1185">Reference proteome</keyword>
<protein>
    <recommendedName>
        <fullName evidence="3">NmrA-like domain-containing protein</fullName>
    </recommendedName>
</protein>
<comment type="caution">
    <text evidence="1">The sequence shown here is derived from an EMBL/GenBank/DDBJ whole genome shotgun (WGS) entry which is preliminary data.</text>
</comment>
<dbReference type="InterPro" id="IPR036291">
    <property type="entry name" value="NAD(P)-bd_dom_sf"/>
</dbReference>
<evidence type="ECO:0000313" key="2">
    <source>
        <dbReference type="Proteomes" id="UP001175353"/>
    </source>
</evidence>
<dbReference type="SUPFAM" id="SSF51735">
    <property type="entry name" value="NAD(P)-binding Rossmann-fold domains"/>
    <property type="match status" value="1"/>
</dbReference>
<reference evidence="1" key="1">
    <citation type="submission" date="2023-06" db="EMBL/GenBank/DDBJ databases">
        <title>Black Yeasts Isolated from many extreme environments.</title>
        <authorList>
            <person name="Coleine C."/>
            <person name="Stajich J.E."/>
            <person name="Selbmann L."/>
        </authorList>
    </citation>
    <scope>NUCLEOTIDE SEQUENCE</scope>
    <source>
        <strain evidence="1">CCFEE 5200</strain>
    </source>
</reference>
<name>A0AAN6L1L1_9PEZI</name>
<dbReference type="AlphaFoldDB" id="A0AAN6L1L1"/>